<keyword evidence="2" id="KW-1185">Reference proteome</keyword>
<organism evidence="1 2">
    <name type="scientific">Vigna angularis var. angularis</name>
    <dbReference type="NCBI Taxonomy" id="157739"/>
    <lineage>
        <taxon>Eukaryota</taxon>
        <taxon>Viridiplantae</taxon>
        <taxon>Streptophyta</taxon>
        <taxon>Embryophyta</taxon>
        <taxon>Tracheophyta</taxon>
        <taxon>Spermatophyta</taxon>
        <taxon>Magnoliopsida</taxon>
        <taxon>eudicotyledons</taxon>
        <taxon>Gunneridae</taxon>
        <taxon>Pentapetalae</taxon>
        <taxon>rosids</taxon>
        <taxon>fabids</taxon>
        <taxon>Fabales</taxon>
        <taxon>Fabaceae</taxon>
        <taxon>Papilionoideae</taxon>
        <taxon>50 kb inversion clade</taxon>
        <taxon>NPAAA clade</taxon>
        <taxon>indigoferoid/millettioid clade</taxon>
        <taxon>Phaseoleae</taxon>
        <taxon>Vigna</taxon>
    </lineage>
</organism>
<evidence type="ECO:0000313" key="1">
    <source>
        <dbReference type="EMBL" id="BAU00004.1"/>
    </source>
</evidence>
<name>A0A0S3T550_PHAAN</name>
<protein>
    <submittedName>
        <fullName evidence="1">Uncharacterized protein</fullName>
    </submittedName>
</protein>
<proteinExistence type="predicted"/>
<dbReference type="Proteomes" id="UP000291084">
    <property type="component" value="Chromosome 10"/>
</dbReference>
<evidence type="ECO:0000313" key="2">
    <source>
        <dbReference type="Proteomes" id="UP000291084"/>
    </source>
</evidence>
<sequence length="73" mass="8594">MGHCYCNLYLERDCFSSGGPMCLSNLQTFDLKEMSCNMVFHLMFAEYFMKMNCAWAMLFQLRRKNVNLLCVSL</sequence>
<reference evidence="1 2" key="1">
    <citation type="journal article" date="2015" name="Sci. Rep.">
        <title>The power of single molecule real-time sequencing technology in the de novo assembly of a eukaryotic genome.</title>
        <authorList>
            <person name="Sakai H."/>
            <person name="Naito K."/>
            <person name="Ogiso-Tanaka E."/>
            <person name="Takahashi Y."/>
            <person name="Iseki K."/>
            <person name="Muto C."/>
            <person name="Satou K."/>
            <person name="Teruya K."/>
            <person name="Shiroma A."/>
            <person name="Shimoji M."/>
            <person name="Hirano T."/>
            <person name="Itoh T."/>
            <person name="Kaga A."/>
            <person name="Tomooka N."/>
        </authorList>
    </citation>
    <scope>NUCLEOTIDE SEQUENCE [LARGE SCALE GENOMIC DNA]</scope>
    <source>
        <strain evidence="2">cv. Shumari</strain>
    </source>
</reference>
<dbReference type="AlphaFoldDB" id="A0A0S3T550"/>
<dbReference type="EMBL" id="AP015043">
    <property type="protein sequence ID" value="BAU00004.1"/>
    <property type="molecule type" value="Genomic_DNA"/>
</dbReference>
<gene>
    <name evidence="1" type="primary">Vigan.10G155200</name>
    <name evidence="1" type="ORF">VIGAN_10155200</name>
</gene>
<feature type="non-terminal residue" evidence="1">
    <location>
        <position position="73"/>
    </location>
</feature>
<accession>A0A0S3T550</accession>